<protein>
    <submittedName>
        <fullName evidence="1">Uncharacterized protein</fullName>
    </submittedName>
</protein>
<dbReference type="Proteomes" id="UP001392437">
    <property type="component" value="Unassembled WGS sequence"/>
</dbReference>
<comment type="caution">
    <text evidence="1">The sequence shown here is derived from an EMBL/GenBank/DDBJ whole genome shotgun (WGS) entry which is preliminary data.</text>
</comment>
<evidence type="ECO:0000313" key="2">
    <source>
        <dbReference type="Proteomes" id="UP001392437"/>
    </source>
</evidence>
<dbReference type="EMBL" id="JAQQWP010000001">
    <property type="protein sequence ID" value="KAK8132739.1"/>
    <property type="molecule type" value="Genomic_DNA"/>
</dbReference>
<accession>A0AAW0RDD7</accession>
<name>A0AAW0RDD7_9PEZI</name>
<reference evidence="1 2" key="1">
    <citation type="submission" date="2023-01" db="EMBL/GenBank/DDBJ databases">
        <title>Analysis of 21 Apiospora genomes using comparative genomics revels a genus with tremendous synthesis potential of carbohydrate active enzymes and secondary metabolites.</title>
        <authorList>
            <person name="Sorensen T."/>
        </authorList>
    </citation>
    <scope>NUCLEOTIDE SEQUENCE [LARGE SCALE GENOMIC DNA]</scope>
    <source>
        <strain evidence="1 2">CBS 117206</strain>
    </source>
</reference>
<organism evidence="1 2">
    <name type="scientific">Apiospora kogelbergensis</name>
    <dbReference type="NCBI Taxonomy" id="1337665"/>
    <lineage>
        <taxon>Eukaryota</taxon>
        <taxon>Fungi</taxon>
        <taxon>Dikarya</taxon>
        <taxon>Ascomycota</taxon>
        <taxon>Pezizomycotina</taxon>
        <taxon>Sordariomycetes</taxon>
        <taxon>Xylariomycetidae</taxon>
        <taxon>Amphisphaeriales</taxon>
        <taxon>Apiosporaceae</taxon>
        <taxon>Apiospora</taxon>
    </lineage>
</organism>
<evidence type="ECO:0000313" key="1">
    <source>
        <dbReference type="EMBL" id="KAK8132739.1"/>
    </source>
</evidence>
<keyword evidence="2" id="KW-1185">Reference proteome</keyword>
<proteinExistence type="predicted"/>
<gene>
    <name evidence="1" type="ORF">PG999_000912</name>
</gene>
<sequence length="78" mass="8781">MGPDPRNSSNCFTSFTPMPKFDIGKWEAEMKPKWEEADRRKVRTVAAPAASDWEVGAAPRSFPIPVSWHLATPLKSEH</sequence>
<dbReference type="AlphaFoldDB" id="A0AAW0RDD7"/>